<reference evidence="1 2" key="1">
    <citation type="journal article" date="2012" name="J. Bacteriol.">
        <title>Complete genome sequence of the B12-producing Shimwellia blattae strain DSM 4481, isolated from a cockroach.</title>
        <authorList>
            <person name="Brzuszkiewicz E."/>
            <person name="Waschkowitz T."/>
            <person name="Wiezer A."/>
            <person name="Daniel R."/>
        </authorList>
    </citation>
    <scope>NUCLEOTIDE SEQUENCE [LARGE SCALE GENOMIC DNA]</scope>
    <source>
        <strain evidence="2">ATCC 29907 / DSM 4481 / JCM 1650 / NBRC 105725 / CDC 9005-74</strain>
    </source>
</reference>
<organism evidence="1 2">
    <name type="scientific">Shimwellia blattae (strain ATCC 29907 / DSM 4481 / JCM 1650 / NBRC 105725 / CDC 9005-74)</name>
    <name type="common">Escherichia blattae</name>
    <dbReference type="NCBI Taxonomy" id="630626"/>
    <lineage>
        <taxon>Bacteria</taxon>
        <taxon>Pseudomonadati</taxon>
        <taxon>Pseudomonadota</taxon>
        <taxon>Gammaproteobacteria</taxon>
        <taxon>Enterobacterales</taxon>
        <taxon>Enterobacteriaceae</taxon>
        <taxon>Shimwellia</taxon>
    </lineage>
</organism>
<dbReference type="HOGENOM" id="CLU_098949_1_1_6"/>
<gene>
    <name evidence="1" type="ordered locus">EBL_c19790</name>
</gene>
<dbReference type="InterPro" id="IPR024651">
    <property type="entry name" value="FAD-SLDH_ssu"/>
</dbReference>
<evidence type="ECO:0000313" key="1">
    <source>
        <dbReference type="EMBL" id="AFJ47070.1"/>
    </source>
</evidence>
<sequence>MSSVPVNRHAQYKEIYPELSMSLQNIMTRREALVRMASVMVTVSLMPYSRLTFAEKSHAAASPLEFAQFLNISRKITEHETLDPALSARYFSALNQQIPAFASALPVLYAISQQAPDALAFNQQAIRHGLGEIMTAIVTAWYTGTVAVEGSGHTELVSYKDALMYKTTRDALIVPTWCTYGPMWWLGLPPGVTREPTVPATDLPQAQGNNA</sequence>
<dbReference type="EMBL" id="CP001560">
    <property type="protein sequence ID" value="AFJ47070.1"/>
    <property type="molecule type" value="Genomic_DNA"/>
</dbReference>
<protein>
    <recommendedName>
        <fullName evidence="3">Dehydrogenase</fullName>
    </recommendedName>
</protein>
<dbReference type="AlphaFoldDB" id="I2B966"/>
<proteinExistence type="predicted"/>
<dbReference type="STRING" id="630626.EBL_c19790"/>
<dbReference type="Proteomes" id="UP000001955">
    <property type="component" value="Chromosome"/>
</dbReference>
<dbReference type="PATRIC" id="fig|630626.3.peg.1924"/>
<name>I2B966_SHIBC</name>
<dbReference type="Pfam" id="PF12318">
    <property type="entry name" value="FAD-SLDH"/>
    <property type="match status" value="1"/>
</dbReference>
<evidence type="ECO:0000313" key="2">
    <source>
        <dbReference type="Proteomes" id="UP000001955"/>
    </source>
</evidence>
<evidence type="ECO:0008006" key="3">
    <source>
        <dbReference type="Google" id="ProtNLM"/>
    </source>
</evidence>
<dbReference type="eggNOG" id="ENOG502ZAJI">
    <property type="taxonomic scope" value="Bacteria"/>
</dbReference>
<dbReference type="KEGG" id="ebt:EBL_c19790"/>
<accession>I2B966</accession>
<keyword evidence="2" id="KW-1185">Reference proteome</keyword>